<keyword evidence="9" id="KW-1185">Reference proteome</keyword>
<dbReference type="AlphaFoldDB" id="A0AA39T0U7"/>
<evidence type="ECO:0000313" key="8">
    <source>
        <dbReference type="EMBL" id="KAK0610051.1"/>
    </source>
</evidence>
<proteinExistence type="inferred from homology"/>
<dbReference type="PANTHER" id="PTHR33048:SF47">
    <property type="entry name" value="INTEGRAL MEMBRANE PROTEIN-RELATED"/>
    <property type="match status" value="1"/>
</dbReference>
<name>A0AA39T0U7_9PEZI</name>
<feature type="transmembrane region" description="Helical" evidence="6">
    <location>
        <begin position="155"/>
        <end position="173"/>
    </location>
</feature>
<accession>A0AA39T0U7</accession>
<comment type="subcellular location">
    <subcellularLocation>
        <location evidence="1">Membrane</location>
        <topology evidence="1">Multi-pass membrane protein</topology>
    </subcellularLocation>
</comment>
<feature type="domain" description="Rhodopsin" evidence="7">
    <location>
        <begin position="1"/>
        <end position="171"/>
    </location>
</feature>
<reference evidence="8" key="1">
    <citation type="submission" date="2023-06" db="EMBL/GenBank/DDBJ databases">
        <title>Genome-scale phylogeny and comparative genomics of the fungal order Sordariales.</title>
        <authorList>
            <consortium name="Lawrence Berkeley National Laboratory"/>
            <person name="Hensen N."/>
            <person name="Bonometti L."/>
            <person name="Westerberg I."/>
            <person name="Brannstrom I.O."/>
            <person name="Guillou S."/>
            <person name="Cros-Aarteil S."/>
            <person name="Calhoun S."/>
            <person name="Haridas S."/>
            <person name="Kuo A."/>
            <person name="Mondo S."/>
            <person name="Pangilinan J."/>
            <person name="Riley R."/>
            <person name="LaButti K."/>
            <person name="Andreopoulos B."/>
            <person name="Lipzen A."/>
            <person name="Chen C."/>
            <person name="Yanf M."/>
            <person name="Daum C."/>
            <person name="Ng V."/>
            <person name="Clum A."/>
            <person name="Steindorff A."/>
            <person name="Ohm R."/>
            <person name="Martin F."/>
            <person name="Silar P."/>
            <person name="Natvig D."/>
            <person name="Lalanne C."/>
            <person name="Gautier V."/>
            <person name="Ament-velasquez S.L."/>
            <person name="Kruys A."/>
            <person name="Hutchinson M.I."/>
            <person name="Powell A.J."/>
            <person name="Barry K."/>
            <person name="Miller A.N."/>
            <person name="Grigoriev I.V."/>
            <person name="Debuchy R."/>
            <person name="Gladieux P."/>
            <person name="Thoren M.H."/>
            <person name="Johannesson H."/>
        </authorList>
    </citation>
    <scope>NUCLEOTIDE SEQUENCE</scope>
    <source>
        <strain evidence="8">SMH3391-2</strain>
    </source>
</reference>
<evidence type="ECO:0000256" key="3">
    <source>
        <dbReference type="ARBA" id="ARBA00022989"/>
    </source>
</evidence>
<dbReference type="GO" id="GO:0016020">
    <property type="term" value="C:membrane"/>
    <property type="evidence" value="ECO:0007669"/>
    <property type="project" value="UniProtKB-SubCell"/>
</dbReference>
<evidence type="ECO:0000256" key="4">
    <source>
        <dbReference type="ARBA" id="ARBA00023136"/>
    </source>
</evidence>
<dbReference type="Proteomes" id="UP001174934">
    <property type="component" value="Unassembled WGS sequence"/>
</dbReference>
<evidence type="ECO:0000313" key="9">
    <source>
        <dbReference type="Proteomes" id="UP001174934"/>
    </source>
</evidence>
<dbReference type="Pfam" id="PF20684">
    <property type="entry name" value="Fung_rhodopsin"/>
    <property type="match status" value="1"/>
</dbReference>
<dbReference type="InterPro" id="IPR049326">
    <property type="entry name" value="Rhodopsin_dom_fungi"/>
</dbReference>
<keyword evidence="4 6" id="KW-0472">Membrane</keyword>
<keyword evidence="2 6" id="KW-0812">Transmembrane</keyword>
<dbReference type="EMBL" id="JAULSR010000011">
    <property type="protein sequence ID" value="KAK0610051.1"/>
    <property type="molecule type" value="Genomic_DNA"/>
</dbReference>
<dbReference type="InterPro" id="IPR052337">
    <property type="entry name" value="SAT4-like"/>
</dbReference>
<gene>
    <name evidence="8" type="ORF">B0T17DRAFT_545794</name>
</gene>
<evidence type="ECO:0000256" key="6">
    <source>
        <dbReference type="SAM" id="Phobius"/>
    </source>
</evidence>
<evidence type="ECO:0000256" key="2">
    <source>
        <dbReference type="ARBA" id="ARBA00022692"/>
    </source>
</evidence>
<comment type="similarity">
    <text evidence="5">Belongs to the SAT4 family.</text>
</comment>
<sequence length="180" mass="20231">MIYAVCMIFAKTAILLEWTHIFVPDRQRNAFYWGARGIMALNIALYLAVIITETMSCIPLKVIWTPWLEGDCRVNKKVLDIITAYFNLVVDLIILLLPQRVIWKLSMTGSKKIGVSVIFSIGILTIVCAIGRVYANHQLQYVGHDGGVVDTNYGLAALYLWAVSELTCVLLVFSMDCQNL</sequence>
<evidence type="ECO:0000259" key="7">
    <source>
        <dbReference type="Pfam" id="PF20684"/>
    </source>
</evidence>
<keyword evidence="3 6" id="KW-1133">Transmembrane helix</keyword>
<feature type="transmembrane region" description="Helical" evidence="6">
    <location>
        <begin position="115"/>
        <end position="135"/>
    </location>
</feature>
<feature type="transmembrane region" description="Helical" evidence="6">
    <location>
        <begin position="84"/>
        <end position="103"/>
    </location>
</feature>
<organism evidence="8 9">
    <name type="scientific">Bombardia bombarda</name>
    <dbReference type="NCBI Taxonomy" id="252184"/>
    <lineage>
        <taxon>Eukaryota</taxon>
        <taxon>Fungi</taxon>
        <taxon>Dikarya</taxon>
        <taxon>Ascomycota</taxon>
        <taxon>Pezizomycotina</taxon>
        <taxon>Sordariomycetes</taxon>
        <taxon>Sordariomycetidae</taxon>
        <taxon>Sordariales</taxon>
        <taxon>Lasiosphaeriaceae</taxon>
        <taxon>Bombardia</taxon>
    </lineage>
</organism>
<evidence type="ECO:0000256" key="5">
    <source>
        <dbReference type="ARBA" id="ARBA00038359"/>
    </source>
</evidence>
<dbReference type="PANTHER" id="PTHR33048">
    <property type="entry name" value="PTH11-LIKE INTEGRAL MEMBRANE PROTEIN (AFU_ORTHOLOGUE AFUA_5G11245)"/>
    <property type="match status" value="1"/>
</dbReference>
<protein>
    <recommendedName>
        <fullName evidence="7">Rhodopsin domain-containing protein</fullName>
    </recommendedName>
</protein>
<evidence type="ECO:0000256" key="1">
    <source>
        <dbReference type="ARBA" id="ARBA00004141"/>
    </source>
</evidence>
<comment type="caution">
    <text evidence="8">The sequence shown here is derived from an EMBL/GenBank/DDBJ whole genome shotgun (WGS) entry which is preliminary data.</text>
</comment>